<reference evidence="1 2" key="1">
    <citation type="journal article" date="2010" name="PLoS ONE">
        <title>The glycobiome of the rumen bacterium Butyrivibrio proteoclasticus B316(T) highlights adaptation to a polysaccharide-rich environment.</title>
        <authorList>
            <person name="Kelly W.J."/>
            <person name="Leahy S.C."/>
            <person name="Altermann E."/>
            <person name="Yeoman C.J."/>
            <person name="Dunne J.C."/>
            <person name="Kong Z."/>
            <person name="Pacheco D.M."/>
            <person name="Li D."/>
            <person name="Noel S.J."/>
            <person name="Moon C.D."/>
            <person name="Cookson A.L."/>
            <person name="Attwood G.T."/>
        </authorList>
    </citation>
    <scope>NUCLEOTIDE SEQUENCE [LARGE SCALE GENOMIC DNA]</scope>
    <source>
        <strain evidence="2">ATCC 51982 / DSM 14932 / B316</strain>
    </source>
</reference>
<evidence type="ECO:0008006" key="3">
    <source>
        <dbReference type="Google" id="ProtNLM"/>
    </source>
</evidence>
<dbReference type="eggNOG" id="ENOG5032UDM">
    <property type="taxonomic scope" value="Bacteria"/>
</dbReference>
<dbReference type="Pfam" id="PF13151">
    <property type="entry name" value="DUF3990"/>
    <property type="match status" value="1"/>
</dbReference>
<dbReference type="RefSeq" id="WP_013281589.1">
    <property type="nucleotide sequence ID" value="NC_014387.1"/>
</dbReference>
<dbReference type="Proteomes" id="UP000001299">
    <property type="component" value="Chromosome 1"/>
</dbReference>
<evidence type="ECO:0000313" key="2">
    <source>
        <dbReference type="Proteomes" id="UP000001299"/>
    </source>
</evidence>
<dbReference type="AlphaFoldDB" id="E0RX28"/>
<organism evidence="1 2">
    <name type="scientific">Butyrivibrio proteoclasticus (strain ATCC 51982 / DSM 14932 / B316)</name>
    <name type="common">Clostridium proteoclasticum</name>
    <dbReference type="NCBI Taxonomy" id="515622"/>
    <lineage>
        <taxon>Bacteria</taxon>
        <taxon>Bacillati</taxon>
        <taxon>Bacillota</taxon>
        <taxon>Clostridia</taxon>
        <taxon>Lachnospirales</taxon>
        <taxon>Lachnospiraceae</taxon>
        <taxon>Butyrivibrio</taxon>
    </lineage>
</organism>
<proteinExistence type="predicted"/>
<keyword evidence="2" id="KW-1185">Reference proteome</keyword>
<dbReference type="HOGENOM" id="CLU_075559_1_0_9"/>
<accession>E0RX28</accession>
<dbReference type="KEGG" id="bpb:bpr_I2203"/>
<dbReference type="EMBL" id="CP001810">
    <property type="protein sequence ID" value="ADL34936.1"/>
    <property type="molecule type" value="Genomic_DNA"/>
</dbReference>
<sequence length="186" mass="21679">MIILFHTGYNIIEKPDVHYGRKNADFGQGFYTTDDVDFAHRWAREQDGCDIIVNHYELDDSALKVKEFKRDSEWFRYIFSNRRMMPDLYSDYDLIIGPIANDTIYETFGIITSGFLSDEEAMKLLLVGPCSQQIVLKSQKAADNLKFVSSEILTRDMILEAAAKHQEDSKFYQTEFARVMKEMEIE</sequence>
<evidence type="ECO:0000313" key="1">
    <source>
        <dbReference type="EMBL" id="ADL34936.1"/>
    </source>
</evidence>
<dbReference type="STRING" id="515622.bpr_I2203"/>
<name>E0RX28_BUTPB</name>
<protein>
    <recommendedName>
        <fullName evidence="3">DUF3990 domain-containing protein</fullName>
    </recommendedName>
</protein>
<gene>
    <name evidence="1" type="ordered locus">bpr_I2203</name>
</gene>
<dbReference type="InterPro" id="IPR025051">
    <property type="entry name" value="DUF3990"/>
</dbReference>